<keyword evidence="4 9" id="KW-0732">Signal</keyword>
<dbReference type="GO" id="GO:0008800">
    <property type="term" value="F:beta-lactamase activity"/>
    <property type="evidence" value="ECO:0007669"/>
    <property type="project" value="UniProtKB-UniRule"/>
</dbReference>
<evidence type="ECO:0000256" key="7">
    <source>
        <dbReference type="PIRSR" id="PIRSR602137-50"/>
    </source>
</evidence>
<feature type="chain" id="PRO_5020692857" description="Beta-lactamase" evidence="9">
    <location>
        <begin position="31"/>
        <end position="274"/>
    </location>
</feature>
<dbReference type="PANTHER" id="PTHR30627:SF6">
    <property type="entry name" value="BETA-LACTAMASE YBXI-RELATED"/>
    <property type="match status" value="1"/>
</dbReference>
<dbReference type="NCBIfam" id="NF012161">
    <property type="entry name" value="bla_class_D_main"/>
    <property type="match status" value="1"/>
</dbReference>
<dbReference type="Pfam" id="PF00905">
    <property type="entry name" value="Transpeptidase"/>
    <property type="match status" value="1"/>
</dbReference>
<dbReference type="Gene3D" id="3.40.710.10">
    <property type="entry name" value="DD-peptidase/beta-lactamase superfamily"/>
    <property type="match status" value="1"/>
</dbReference>
<dbReference type="PANTHER" id="PTHR30627">
    <property type="entry name" value="PEPTIDOGLYCAN D,D-TRANSPEPTIDASE"/>
    <property type="match status" value="1"/>
</dbReference>
<feature type="domain" description="Penicillin-binding protein transpeptidase" evidence="10">
    <location>
        <begin position="67"/>
        <end position="268"/>
    </location>
</feature>
<comment type="catalytic activity">
    <reaction evidence="1 8">
        <text>a beta-lactam + H2O = a substituted beta-amino acid</text>
        <dbReference type="Rhea" id="RHEA:20401"/>
        <dbReference type="ChEBI" id="CHEBI:15377"/>
        <dbReference type="ChEBI" id="CHEBI:35627"/>
        <dbReference type="ChEBI" id="CHEBI:140347"/>
        <dbReference type="EC" id="3.5.2.6"/>
    </reaction>
</comment>
<dbReference type="Proteomes" id="UP000310016">
    <property type="component" value="Unassembled WGS sequence"/>
</dbReference>
<name>A0A4U0QCP3_9NEIS</name>
<evidence type="ECO:0000256" key="3">
    <source>
        <dbReference type="ARBA" id="ARBA00012865"/>
    </source>
</evidence>
<dbReference type="GO" id="GO:0005886">
    <property type="term" value="C:plasma membrane"/>
    <property type="evidence" value="ECO:0007669"/>
    <property type="project" value="TreeGrafter"/>
</dbReference>
<dbReference type="SUPFAM" id="SSF56601">
    <property type="entry name" value="beta-lactamase/transpeptidase-like"/>
    <property type="match status" value="1"/>
</dbReference>
<evidence type="ECO:0000256" key="1">
    <source>
        <dbReference type="ARBA" id="ARBA00001526"/>
    </source>
</evidence>
<comment type="similarity">
    <text evidence="2 8">Belongs to the class-D beta-lactamase family.</text>
</comment>
<feature type="active site" description="Acyl-ester intermediate" evidence="7">
    <location>
        <position position="75"/>
    </location>
</feature>
<dbReference type="GO" id="GO:0046677">
    <property type="term" value="P:response to antibiotic"/>
    <property type="evidence" value="ECO:0007669"/>
    <property type="project" value="UniProtKB-UniRule"/>
</dbReference>
<evidence type="ECO:0000256" key="2">
    <source>
        <dbReference type="ARBA" id="ARBA00007898"/>
    </source>
</evidence>
<evidence type="ECO:0000256" key="5">
    <source>
        <dbReference type="ARBA" id="ARBA00022801"/>
    </source>
</evidence>
<evidence type="ECO:0000259" key="10">
    <source>
        <dbReference type="Pfam" id="PF00905"/>
    </source>
</evidence>
<dbReference type="InterPro" id="IPR050515">
    <property type="entry name" value="Beta-lactam/transpept"/>
</dbReference>
<dbReference type="OrthoDB" id="9762883at2"/>
<reference evidence="11 12" key="1">
    <citation type="submission" date="2019-04" db="EMBL/GenBank/DDBJ databases">
        <title>Chitiniphilus eburnea sp. nov., a novel chitinolytic bacterium isolated from aquaculture sludge.</title>
        <authorList>
            <person name="Sheng M."/>
        </authorList>
    </citation>
    <scope>NUCLEOTIDE SEQUENCE [LARGE SCALE GENOMIC DNA]</scope>
    <source>
        <strain evidence="11 12">HX-2-15</strain>
    </source>
</reference>
<keyword evidence="12" id="KW-1185">Reference proteome</keyword>
<evidence type="ECO:0000256" key="8">
    <source>
        <dbReference type="RuleBase" id="RU361140"/>
    </source>
</evidence>
<dbReference type="InterPro" id="IPR012338">
    <property type="entry name" value="Beta-lactam/transpept-like"/>
</dbReference>
<proteinExistence type="inferred from homology"/>
<dbReference type="EMBL" id="SUMF01000001">
    <property type="protein sequence ID" value="TJZ79189.1"/>
    <property type="molecule type" value="Genomic_DNA"/>
</dbReference>
<sequence>MSSHSLGRWPRLWLFLAACAVLALSPLSRAAEPLALASLFQRFGVTGTFVLYDAQADTLRIYNPERAARRIVPASTFKIPNSLIALETGVVRDLEQVLPYGGKPQRLKQWEQDLNLRDAIRVSSVPIYQGIARRVGPERMAAWVKRLGYGNMEIGIGAGRPVDRFWLQGPLKISAVEEARFVARLARGELPASQRNQQLVRDILKQEDGDGYVLYGKTGWYAPPQGGDIGWWVGWVEKAGRIHAFALNIDLPDEAAAAKRVPLARAALQQAGIL</sequence>
<dbReference type="RefSeq" id="WP_136771703.1">
    <property type="nucleotide sequence ID" value="NZ_CP156074.1"/>
</dbReference>
<protein>
    <recommendedName>
        <fullName evidence="3 8">Beta-lactamase</fullName>
        <ecNumber evidence="3 8">3.5.2.6</ecNumber>
    </recommendedName>
</protein>
<dbReference type="InterPro" id="IPR002137">
    <property type="entry name" value="Beta-lactam_class-D_AS"/>
</dbReference>
<gene>
    <name evidence="11" type="primary">blaOXA</name>
    <name evidence="11" type="ORF">FAZ21_02575</name>
</gene>
<evidence type="ECO:0000313" key="12">
    <source>
        <dbReference type="Proteomes" id="UP000310016"/>
    </source>
</evidence>
<accession>A0A4U0QCP3</accession>
<comment type="caution">
    <text evidence="11">The sequence shown here is derived from an EMBL/GenBank/DDBJ whole genome shotgun (WGS) entry which is preliminary data.</text>
</comment>
<dbReference type="GO" id="GO:0017001">
    <property type="term" value="P:antibiotic catabolic process"/>
    <property type="evidence" value="ECO:0007669"/>
    <property type="project" value="InterPro"/>
</dbReference>
<evidence type="ECO:0000256" key="9">
    <source>
        <dbReference type="SAM" id="SignalP"/>
    </source>
</evidence>
<evidence type="ECO:0000256" key="6">
    <source>
        <dbReference type="ARBA" id="ARBA00023251"/>
    </source>
</evidence>
<dbReference type="GO" id="GO:0071555">
    <property type="term" value="P:cell wall organization"/>
    <property type="evidence" value="ECO:0007669"/>
    <property type="project" value="TreeGrafter"/>
</dbReference>
<keyword evidence="6 8" id="KW-0046">Antibiotic resistance</keyword>
<dbReference type="EC" id="3.5.2.6" evidence="3 8"/>
<dbReference type="GO" id="GO:0008658">
    <property type="term" value="F:penicillin binding"/>
    <property type="evidence" value="ECO:0007669"/>
    <property type="project" value="InterPro"/>
</dbReference>
<dbReference type="InterPro" id="IPR001460">
    <property type="entry name" value="PCN-bd_Tpept"/>
</dbReference>
<feature type="signal peptide" evidence="9">
    <location>
        <begin position="1"/>
        <end position="30"/>
    </location>
</feature>
<dbReference type="AlphaFoldDB" id="A0A4U0QCP3"/>
<dbReference type="PROSITE" id="PS00337">
    <property type="entry name" value="BETA_LACTAMASE_D"/>
    <property type="match status" value="1"/>
</dbReference>
<organism evidence="11 12">
    <name type="scientific">Chitiniphilus eburneus</name>
    <dbReference type="NCBI Taxonomy" id="2571148"/>
    <lineage>
        <taxon>Bacteria</taxon>
        <taxon>Pseudomonadati</taxon>
        <taxon>Pseudomonadota</taxon>
        <taxon>Betaproteobacteria</taxon>
        <taxon>Neisseriales</taxon>
        <taxon>Chitinibacteraceae</taxon>
        <taxon>Chitiniphilus</taxon>
    </lineage>
</organism>
<evidence type="ECO:0000256" key="4">
    <source>
        <dbReference type="ARBA" id="ARBA00022729"/>
    </source>
</evidence>
<keyword evidence="5 8" id="KW-0378">Hydrolase</keyword>
<feature type="modified residue" description="N6-carboxylysine" evidence="7">
    <location>
        <position position="78"/>
    </location>
</feature>
<evidence type="ECO:0000313" key="11">
    <source>
        <dbReference type="EMBL" id="TJZ79189.1"/>
    </source>
</evidence>